<protein>
    <submittedName>
        <fullName evidence="1">Uncharacterized protein</fullName>
    </submittedName>
</protein>
<keyword evidence="2" id="KW-1185">Reference proteome</keyword>
<sequence length="277" mass="31206">MSASRKARAALQDALLRERDCPLDEKGYVVSLADNLVDGVDDQDFRDDLSGGAGKELEGKFRAPHSSSALAVNSFAPFRRKLNAFRMPNLPAAGSIAFEVKCPNGLARAQPPNLDVLVTSKDVIVGVESKLLEYFSPHRAAFSARYRTELPDHLRDGPWFAEMLRLSEDPQSYRHLDAAQLVKHAFGLAHTFRENSTRLLYVFWEPGDADQIPECRRHRQELQDFADRVSGGTPQFSYLSYPELWDNWSTAETDWVQAHASALQRRYGVVLNERKAT</sequence>
<dbReference type="InterPro" id="IPR054333">
    <property type="entry name" value="REase-ARP-assoc"/>
</dbReference>
<evidence type="ECO:0000313" key="1">
    <source>
        <dbReference type="EMBL" id="MFC3143920.1"/>
    </source>
</evidence>
<dbReference type="EMBL" id="JBHRTB010000010">
    <property type="protein sequence ID" value="MFC3143920.1"/>
    <property type="molecule type" value="Genomic_DNA"/>
</dbReference>
<dbReference type="RefSeq" id="WP_275631191.1">
    <property type="nucleotide sequence ID" value="NZ_JARGYD010000001.1"/>
</dbReference>
<accession>A0ABV7GUP2</accession>
<evidence type="ECO:0000313" key="2">
    <source>
        <dbReference type="Proteomes" id="UP001595632"/>
    </source>
</evidence>
<comment type="caution">
    <text evidence="1">The sequence shown here is derived from an EMBL/GenBank/DDBJ whole genome shotgun (WGS) entry which is preliminary data.</text>
</comment>
<name>A0ABV7GUP2_9RHOB</name>
<organism evidence="1 2">
    <name type="scientific">Psychromarinibacter halotolerans</name>
    <dbReference type="NCBI Taxonomy" id="1775175"/>
    <lineage>
        <taxon>Bacteria</taxon>
        <taxon>Pseudomonadati</taxon>
        <taxon>Pseudomonadota</taxon>
        <taxon>Alphaproteobacteria</taxon>
        <taxon>Rhodobacterales</taxon>
        <taxon>Paracoccaceae</taxon>
        <taxon>Psychromarinibacter</taxon>
    </lineage>
</organism>
<proteinExistence type="predicted"/>
<dbReference type="Pfam" id="PF22558">
    <property type="entry name" value="REase-ARP"/>
    <property type="match status" value="1"/>
</dbReference>
<reference evidence="2" key="1">
    <citation type="journal article" date="2019" name="Int. J. Syst. Evol. Microbiol.">
        <title>The Global Catalogue of Microorganisms (GCM) 10K type strain sequencing project: providing services to taxonomists for standard genome sequencing and annotation.</title>
        <authorList>
            <consortium name="The Broad Institute Genomics Platform"/>
            <consortium name="The Broad Institute Genome Sequencing Center for Infectious Disease"/>
            <person name="Wu L."/>
            <person name="Ma J."/>
        </authorList>
    </citation>
    <scope>NUCLEOTIDE SEQUENCE [LARGE SCALE GENOMIC DNA]</scope>
    <source>
        <strain evidence="2">KCTC 52366</strain>
    </source>
</reference>
<dbReference type="Proteomes" id="UP001595632">
    <property type="component" value="Unassembled WGS sequence"/>
</dbReference>
<gene>
    <name evidence="1" type="ORF">ACFOGP_14455</name>
</gene>